<feature type="domain" description="PIN" evidence="1">
    <location>
        <begin position="7"/>
        <end position="121"/>
    </location>
</feature>
<evidence type="ECO:0000259" key="1">
    <source>
        <dbReference type="Pfam" id="PF01850"/>
    </source>
</evidence>
<accession>A0A3B1DSN1</accession>
<gene>
    <name evidence="2" type="ORF">MNBD_UNCLBAC01-957</name>
</gene>
<organism evidence="2">
    <name type="scientific">hydrothermal vent metagenome</name>
    <dbReference type="NCBI Taxonomy" id="652676"/>
    <lineage>
        <taxon>unclassified sequences</taxon>
        <taxon>metagenomes</taxon>
        <taxon>ecological metagenomes</taxon>
    </lineage>
</organism>
<sequence length="155" mass="17994">MRKLKLYIETSTINFAVSKQDEYYREKTQELFEAIKRGDFEAYTSELVMQEINRTKNEDRLNELLGVIKGLDLEELQINEDIEELAEKYIEAGLLPEKYLDDALHIAIASYYEIDAIVTMNFEHMVKYKTKKGIPSVNMLAGYKSLEIISPSEVI</sequence>
<protein>
    <recommendedName>
        <fullName evidence="1">PIN domain-containing protein</fullName>
    </recommendedName>
</protein>
<dbReference type="InterPro" id="IPR029060">
    <property type="entry name" value="PIN-like_dom_sf"/>
</dbReference>
<dbReference type="AlphaFoldDB" id="A0A3B1DSN1"/>
<dbReference type="CDD" id="cd18687">
    <property type="entry name" value="PIN_VapC-like"/>
    <property type="match status" value="1"/>
</dbReference>
<evidence type="ECO:0000313" key="2">
    <source>
        <dbReference type="EMBL" id="VAX34825.1"/>
    </source>
</evidence>
<dbReference type="SUPFAM" id="SSF88723">
    <property type="entry name" value="PIN domain-like"/>
    <property type="match status" value="1"/>
</dbReference>
<name>A0A3B1DSN1_9ZZZZ</name>
<dbReference type="EMBL" id="UOGJ01000007">
    <property type="protein sequence ID" value="VAX34825.1"/>
    <property type="molecule type" value="Genomic_DNA"/>
</dbReference>
<dbReference type="Gene3D" id="3.40.50.1010">
    <property type="entry name" value="5'-nuclease"/>
    <property type="match status" value="1"/>
</dbReference>
<dbReference type="Pfam" id="PF01850">
    <property type="entry name" value="PIN"/>
    <property type="match status" value="1"/>
</dbReference>
<proteinExistence type="predicted"/>
<dbReference type="InterPro" id="IPR002716">
    <property type="entry name" value="PIN_dom"/>
</dbReference>
<reference evidence="2" key="1">
    <citation type="submission" date="2018-06" db="EMBL/GenBank/DDBJ databases">
        <authorList>
            <person name="Zhirakovskaya E."/>
        </authorList>
    </citation>
    <scope>NUCLEOTIDE SEQUENCE</scope>
</reference>